<dbReference type="Gene3D" id="2.10.70.10">
    <property type="entry name" value="Complement Module, domain 1"/>
    <property type="match status" value="1"/>
</dbReference>
<comment type="caution">
    <text evidence="4">Lacks conserved residue(s) required for the propagation of feature annotation.</text>
</comment>
<feature type="compositionally biased region" description="Polar residues" evidence="5">
    <location>
        <begin position="664"/>
        <end position="674"/>
    </location>
</feature>
<dbReference type="PROSITE" id="PS50923">
    <property type="entry name" value="SUSHI"/>
    <property type="match status" value="1"/>
</dbReference>
<dbReference type="SMART" id="SM00032">
    <property type="entry name" value="CCP"/>
    <property type="match status" value="1"/>
</dbReference>
<reference evidence="9" key="1">
    <citation type="submission" date="2025-08" db="UniProtKB">
        <authorList>
            <consortium name="Ensembl"/>
        </authorList>
    </citation>
    <scope>IDENTIFICATION</scope>
</reference>
<feature type="compositionally biased region" description="Basic and acidic residues" evidence="5">
    <location>
        <begin position="248"/>
        <end position="262"/>
    </location>
</feature>
<proteinExistence type="predicted"/>
<dbReference type="InterPro" id="IPR000538">
    <property type="entry name" value="Link_dom"/>
</dbReference>
<dbReference type="AlphaFoldDB" id="A0A3Q3JZH6"/>
<dbReference type="KEGG" id="malb:109963888"/>
<feature type="compositionally biased region" description="Polar residues" evidence="5">
    <location>
        <begin position="233"/>
        <end position="245"/>
    </location>
</feature>
<dbReference type="GeneID" id="109963888"/>
<dbReference type="PANTHER" id="PTHR32493">
    <property type="entry name" value="SUSHI DOMAIN-CONTAINING PROTEIN 5"/>
    <property type="match status" value="1"/>
</dbReference>
<evidence type="ECO:0008006" key="11">
    <source>
        <dbReference type="Google" id="ProtNLM"/>
    </source>
</evidence>
<dbReference type="Gene3D" id="3.10.100.10">
    <property type="entry name" value="Mannose-Binding Protein A, subunit A"/>
    <property type="match status" value="1"/>
</dbReference>
<dbReference type="PROSITE" id="PS50963">
    <property type="entry name" value="LINK_2"/>
    <property type="match status" value="1"/>
</dbReference>
<evidence type="ECO:0000259" key="7">
    <source>
        <dbReference type="PROSITE" id="PS50923"/>
    </source>
</evidence>
<dbReference type="Pfam" id="PF00084">
    <property type="entry name" value="Sushi"/>
    <property type="match status" value="1"/>
</dbReference>
<dbReference type="SMART" id="SM00445">
    <property type="entry name" value="LINK"/>
    <property type="match status" value="1"/>
</dbReference>
<name>A0A3Q3JZH6_MONAL</name>
<evidence type="ECO:0000256" key="5">
    <source>
        <dbReference type="SAM" id="MobiDB-lite"/>
    </source>
</evidence>
<dbReference type="CDD" id="cd00033">
    <property type="entry name" value="CCP"/>
    <property type="match status" value="1"/>
</dbReference>
<dbReference type="SUPFAM" id="SSF56436">
    <property type="entry name" value="C-type lectin-like"/>
    <property type="match status" value="1"/>
</dbReference>
<feature type="compositionally biased region" description="Basic and acidic residues" evidence="5">
    <location>
        <begin position="410"/>
        <end position="444"/>
    </location>
</feature>
<keyword evidence="2" id="KW-0732">Signal</keyword>
<evidence type="ECO:0000259" key="8">
    <source>
        <dbReference type="PROSITE" id="PS50963"/>
    </source>
</evidence>
<dbReference type="STRING" id="43700.ENSMALP00000022180"/>
<feature type="domain" description="Link" evidence="8">
    <location>
        <begin position="31"/>
        <end position="123"/>
    </location>
</feature>
<evidence type="ECO:0000256" key="6">
    <source>
        <dbReference type="SAM" id="Phobius"/>
    </source>
</evidence>
<evidence type="ECO:0000313" key="9">
    <source>
        <dbReference type="Ensembl" id="ENSMALP00000022180.1"/>
    </source>
</evidence>
<dbReference type="CTD" id="26032"/>
<dbReference type="FunFam" id="2.10.70.10:FF:000050">
    <property type="entry name" value="sushi domain-containing protein 5"/>
    <property type="match status" value="1"/>
</dbReference>
<feature type="domain" description="Sushi" evidence="7">
    <location>
        <begin position="126"/>
        <end position="187"/>
    </location>
</feature>
<dbReference type="Pfam" id="PF00193">
    <property type="entry name" value="Xlink"/>
    <property type="match status" value="1"/>
</dbReference>
<evidence type="ECO:0000256" key="4">
    <source>
        <dbReference type="PROSITE-ProRule" id="PRU00302"/>
    </source>
</evidence>
<dbReference type="InterPro" id="IPR035976">
    <property type="entry name" value="Sushi/SCR/CCP_sf"/>
</dbReference>
<dbReference type="PROSITE" id="PS51257">
    <property type="entry name" value="PROKAR_LIPOPROTEIN"/>
    <property type="match status" value="1"/>
</dbReference>
<feature type="compositionally biased region" description="Polar residues" evidence="5">
    <location>
        <begin position="333"/>
        <end position="348"/>
    </location>
</feature>
<evidence type="ECO:0000256" key="1">
    <source>
        <dbReference type="ARBA" id="ARBA00022659"/>
    </source>
</evidence>
<keyword evidence="3" id="KW-1015">Disulfide bond</keyword>
<accession>A0A3Q3JZH6</accession>
<dbReference type="SUPFAM" id="SSF57535">
    <property type="entry name" value="Complement control module/SCR domain"/>
    <property type="match status" value="1"/>
</dbReference>
<dbReference type="GO" id="GO:0007155">
    <property type="term" value="P:cell adhesion"/>
    <property type="evidence" value="ECO:0007669"/>
    <property type="project" value="InterPro"/>
</dbReference>
<feature type="region of interest" description="Disordered" evidence="5">
    <location>
        <begin position="648"/>
        <end position="674"/>
    </location>
</feature>
<dbReference type="OrthoDB" id="9936131at2759"/>
<dbReference type="GO" id="GO:0007219">
    <property type="term" value="P:Notch signaling pathway"/>
    <property type="evidence" value="ECO:0007669"/>
    <property type="project" value="TreeGrafter"/>
</dbReference>
<protein>
    <recommendedName>
        <fullName evidence="11">Sushi domain-containing protein</fullName>
    </recommendedName>
</protein>
<dbReference type="Proteomes" id="UP000261600">
    <property type="component" value="Unplaced"/>
</dbReference>
<feature type="compositionally biased region" description="Basic and acidic residues" evidence="5">
    <location>
        <begin position="458"/>
        <end position="501"/>
    </location>
</feature>
<dbReference type="InterPro" id="IPR000436">
    <property type="entry name" value="Sushi_SCR_CCP_dom"/>
</dbReference>
<feature type="compositionally biased region" description="Low complexity" evidence="5">
    <location>
        <begin position="795"/>
        <end position="811"/>
    </location>
</feature>
<dbReference type="InterPro" id="IPR016187">
    <property type="entry name" value="CTDL_fold"/>
</dbReference>
<keyword evidence="6" id="KW-0472">Membrane</keyword>
<sequence>MLDRCNQIILSLLFGCLACLVVTSVVNAGVRVFVLELRNSSGLQGFREAERACTSLHTRLASAEELRYAVLECFFSPCTRGWLYEGTVGTTVCNTVGSALKAVDVRTENATEDTAQLDAFCIRDKEACGDPPSFPNAHLQGHTGFGIGDELLYMCVPGYVMPSGDNTFRLLCDSCGEWYGLVQVCIKDEAEGHVDYEDKLIDSYGEVEHHSERPEDAHGQVYEEEHEAAYPESNMSQKQQETSFSVEGEEKHGEHKVREQVNGRKSAGTVERGEKGEHEAVEDFTGRPRWEQERREMVRTSAAAVTEAPVSLLSQKHMFWFPSETFQEGGHPVSSNPVTETTQRVSGTQSEESKEQENQERHHHQHPVDVDDHDHDSYDDHDTRDRHDHDDSRHDNIDDHDSHQDEDDHDDHVEHYIPAQHDDLNRRDYHQKHASDHDDHYDMGEREDDGVRLSSQEYDNRDVTYDKHESYEDHKDVTDDRGDDDRELPHGSEEHPDHDNHDDGEEHFDLDEDKHDHHTDDHNSHYDHDRYDDHDSHKDDNNGHQRATFSVATDEHTNVTQKAAGGKATTDETWLDGYPVIPEEADSTTERVGPQDRERGKVVRTTNGPSEGDIHRPIFYTSLPEQPESFTTEPELEHVGEEEVWPGFTATATPSTDHPEPSDFPSNSDTLDYDTQQAAPTHSWLGDLTEHPFLNHGPVPTVHDNNILPGVMGEHTVHDLTGETGERSEMEGEKGKTICTGGNCPPHPPSSSSQVPTVAAIIVVVCAVAAAIIVGVWCYRRQQQKSSIYEMNGKGQSQSRQGQQIEMQQKV</sequence>
<feature type="region of interest" description="Disordered" evidence="5">
    <location>
        <begin position="227"/>
        <end position="288"/>
    </location>
</feature>
<feature type="compositionally biased region" description="Basic and acidic residues" evidence="5">
    <location>
        <begin position="271"/>
        <end position="288"/>
    </location>
</feature>
<feature type="region of interest" description="Disordered" evidence="5">
    <location>
        <begin position="585"/>
        <end position="617"/>
    </location>
</feature>
<feature type="region of interest" description="Disordered" evidence="5">
    <location>
        <begin position="327"/>
        <end position="544"/>
    </location>
</feature>
<evidence type="ECO:0000256" key="3">
    <source>
        <dbReference type="ARBA" id="ARBA00023157"/>
    </source>
</evidence>
<dbReference type="InterPro" id="IPR053298">
    <property type="entry name" value="Sushi_domain_protein"/>
</dbReference>
<feature type="region of interest" description="Disordered" evidence="5">
    <location>
        <begin position="791"/>
        <end position="811"/>
    </location>
</feature>
<dbReference type="RefSeq" id="XP_020462453.1">
    <property type="nucleotide sequence ID" value="XM_020606797.1"/>
</dbReference>
<keyword evidence="10" id="KW-1185">Reference proteome</keyword>
<evidence type="ECO:0000256" key="2">
    <source>
        <dbReference type="ARBA" id="ARBA00022729"/>
    </source>
</evidence>
<dbReference type="PANTHER" id="PTHR32493:SF0">
    <property type="entry name" value="SUSHI DOMAIN-CONTAINING PROTEIN 5"/>
    <property type="match status" value="1"/>
</dbReference>
<keyword evidence="1 4" id="KW-0768">Sushi</keyword>
<dbReference type="InterPro" id="IPR016186">
    <property type="entry name" value="C-type_lectin-like/link_sf"/>
</dbReference>
<feature type="transmembrane region" description="Helical" evidence="6">
    <location>
        <begin position="758"/>
        <end position="779"/>
    </location>
</feature>
<organism evidence="9 10">
    <name type="scientific">Monopterus albus</name>
    <name type="common">Swamp eel</name>
    <dbReference type="NCBI Taxonomy" id="43700"/>
    <lineage>
        <taxon>Eukaryota</taxon>
        <taxon>Metazoa</taxon>
        <taxon>Chordata</taxon>
        <taxon>Craniata</taxon>
        <taxon>Vertebrata</taxon>
        <taxon>Euteleostomi</taxon>
        <taxon>Actinopterygii</taxon>
        <taxon>Neopterygii</taxon>
        <taxon>Teleostei</taxon>
        <taxon>Neoteleostei</taxon>
        <taxon>Acanthomorphata</taxon>
        <taxon>Anabantaria</taxon>
        <taxon>Synbranchiformes</taxon>
        <taxon>Synbranchidae</taxon>
        <taxon>Monopterus</taxon>
    </lineage>
</organism>
<dbReference type="Ensembl" id="ENSMALT00000022604.1">
    <property type="protein sequence ID" value="ENSMALP00000022180.1"/>
    <property type="gene ID" value="ENSMALG00000015486.1"/>
</dbReference>
<keyword evidence="6" id="KW-0812">Transmembrane</keyword>
<dbReference type="GO" id="GO:0005540">
    <property type="term" value="F:hyaluronic acid binding"/>
    <property type="evidence" value="ECO:0007669"/>
    <property type="project" value="InterPro"/>
</dbReference>
<evidence type="ECO:0000313" key="10">
    <source>
        <dbReference type="Proteomes" id="UP000261600"/>
    </source>
</evidence>
<feature type="compositionally biased region" description="Basic and acidic residues" evidence="5">
    <location>
        <begin position="351"/>
        <end position="403"/>
    </location>
</feature>
<feature type="compositionally biased region" description="Basic and acidic residues" evidence="5">
    <location>
        <begin position="512"/>
        <end position="543"/>
    </location>
</feature>
<keyword evidence="6" id="KW-1133">Transmembrane helix</keyword>
<feature type="compositionally biased region" description="Acidic residues" evidence="5">
    <location>
        <begin position="502"/>
        <end position="511"/>
    </location>
</feature>
<reference evidence="9" key="2">
    <citation type="submission" date="2025-09" db="UniProtKB">
        <authorList>
            <consortium name="Ensembl"/>
        </authorList>
    </citation>
    <scope>IDENTIFICATION</scope>
</reference>